<feature type="transmembrane region" description="Helical" evidence="1">
    <location>
        <begin position="37"/>
        <end position="54"/>
    </location>
</feature>
<evidence type="ECO:0000313" key="3">
    <source>
        <dbReference type="Proteomes" id="UP000503483"/>
    </source>
</evidence>
<organism evidence="2 3">
    <name type="scientific">Arcobacter acticola</name>
    <dbReference type="NCBI Taxonomy" id="1849015"/>
    <lineage>
        <taxon>Bacteria</taxon>
        <taxon>Pseudomonadati</taxon>
        <taxon>Campylobacterota</taxon>
        <taxon>Epsilonproteobacteria</taxon>
        <taxon>Campylobacterales</taxon>
        <taxon>Arcobacteraceae</taxon>
        <taxon>Arcobacter</taxon>
    </lineage>
</organism>
<gene>
    <name evidence="2" type="ORF">AACT_0201</name>
</gene>
<keyword evidence="1" id="KW-0812">Transmembrane</keyword>
<dbReference type="RefSeq" id="WP_172124140.1">
    <property type="nucleotide sequence ID" value="NZ_CP042652.1"/>
</dbReference>
<accession>A0A6M8EBQ0</accession>
<feature type="transmembrane region" description="Helical" evidence="1">
    <location>
        <begin position="111"/>
        <end position="129"/>
    </location>
</feature>
<feature type="transmembrane region" description="Helical" evidence="1">
    <location>
        <begin position="74"/>
        <end position="105"/>
    </location>
</feature>
<feature type="transmembrane region" description="Helical" evidence="1">
    <location>
        <begin position="149"/>
        <end position="167"/>
    </location>
</feature>
<name>A0A6M8EBQ0_9BACT</name>
<proteinExistence type="predicted"/>
<dbReference type="Proteomes" id="UP000503483">
    <property type="component" value="Chromosome"/>
</dbReference>
<keyword evidence="1" id="KW-1133">Transmembrane helix</keyword>
<sequence>MNENLEKINPNKLIIGTLLVIFLVIMIWKILYIQNSYSLLIPFFVLITISYSFIEIKIYERSCFISCYFNEKTLLATILTGRIFLILLFVIFSIMMTISLMYSLIDYEMKMWIYLIVQIVFMVILYKFFLRKFSKIIKEHFLEIFVRELIIKISHIFLLGFAIYLIMNGFEPDYLTHDLQSSISNATNSISSKSEITEYIFRLKREIDAIFWWSIVNSTEKMQEGVYKTLIWSSFIIINCLAILGINRFIGQIIYLLNKLFKEKR</sequence>
<keyword evidence="1" id="KW-0472">Membrane</keyword>
<dbReference type="KEGG" id="paco:AACT_0201"/>
<dbReference type="EMBL" id="CP042652">
    <property type="protein sequence ID" value="QKE27432.1"/>
    <property type="molecule type" value="Genomic_DNA"/>
</dbReference>
<reference evidence="2 3" key="1">
    <citation type="submission" date="2019-08" db="EMBL/GenBank/DDBJ databases">
        <title>Complete genome sequence of Arcobacter acticola.</title>
        <authorList>
            <person name="Miller W."/>
        </authorList>
    </citation>
    <scope>NUCLEOTIDE SEQUENCE [LARGE SCALE GENOMIC DNA]</scope>
    <source>
        <strain evidence="2 3">KCTC 52212</strain>
    </source>
</reference>
<feature type="transmembrane region" description="Helical" evidence="1">
    <location>
        <begin position="12"/>
        <end position="31"/>
    </location>
</feature>
<evidence type="ECO:0000256" key="1">
    <source>
        <dbReference type="SAM" id="Phobius"/>
    </source>
</evidence>
<protein>
    <submittedName>
        <fullName evidence="2">Putative membrane protein</fullName>
    </submittedName>
</protein>
<dbReference type="AlphaFoldDB" id="A0A6M8EBQ0"/>
<feature type="transmembrane region" description="Helical" evidence="1">
    <location>
        <begin position="230"/>
        <end position="257"/>
    </location>
</feature>
<evidence type="ECO:0000313" key="2">
    <source>
        <dbReference type="EMBL" id="QKE27432.1"/>
    </source>
</evidence>
<keyword evidence="3" id="KW-1185">Reference proteome</keyword>